<evidence type="ECO:0008006" key="9">
    <source>
        <dbReference type="Google" id="ProtNLM"/>
    </source>
</evidence>
<evidence type="ECO:0000256" key="3">
    <source>
        <dbReference type="ARBA" id="ARBA00022692"/>
    </source>
</evidence>
<dbReference type="EMBL" id="CP017834">
    <property type="protein sequence ID" value="APJ05132.1"/>
    <property type="molecule type" value="Genomic_DNA"/>
</dbReference>
<accession>A0A1L4D4M9</accession>
<dbReference type="InterPro" id="IPR006214">
    <property type="entry name" value="Bax_inhibitor_1-related"/>
</dbReference>
<evidence type="ECO:0000256" key="2">
    <source>
        <dbReference type="ARBA" id="ARBA00010350"/>
    </source>
</evidence>
<proteinExistence type="inferred from homology"/>
<name>A0A1L4D4M9_9BACT</name>
<keyword evidence="3 6" id="KW-0812">Transmembrane</keyword>
<gene>
    <name evidence="7" type="ORF">AXG55_07940</name>
</gene>
<evidence type="ECO:0000256" key="1">
    <source>
        <dbReference type="ARBA" id="ARBA00004141"/>
    </source>
</evidence>
<comment type="similarity">
    <text evidence="2 6">Belongs to the BI1 family.</text>
</comment>
<protein>
    <recommendedName>
        <fullName evidence="9">BAX inhibitor protein</fullName>
    </recommendedName>
</protein>
<dbReference type="PANTHER" id="PTHR23291">
    <property type="entry name" value="BAX INHIBITOR-RELATED"/>
    <property type="match status" value="1"/>
</dbReference>
<dbReference type="AlphaFoldDB" id="A0A1L4D4M9"/>
<sequence length="231" mass="25056">MENASKNAHVQASASKTIAGVYGWMSFGVLISALMGLVLVQTQIIQALGNFYYGVIIAQLGVVLVMSFAAEKMSAAALKGMFLFYAVLTGFTFAILMLIYPIGNFIALFAMAAMGFAALAVFGAVTKKNLGFMRTFLIMGVFMILGANIVNIFIHSPILRSFTGWAGILVFSGLTAYDSQRIREGAYELALHDAGDTQAIRKFMIFGALTMYLNFINLFISLLKVFGGNRD</sequence>
<feature type="transmembrane region" description="Helical" evidence="6">
    <location>
        <begin position="51"/>
        <end position="70"/>
    </location>
</feature>
<keyword evidence="5 6" id="KW-0472">Membrane</keyword>
<dbReference type="STRING" id="1915309.AXG55_07940"/>
<dbReference type="Pfam" id="PF01027">
    <property type="entry name" value="Bax1-I"/>
    <property type="match status" value="1"/>
</dbReference>
<evidence type="ECO:0000256" key="5">
    <source>
        <dbReference type="ARBA" id="ARBA00023136"/>
    </source>
</evidence>
<dbReference type="PANTHER" id="PTHR23291:SF50">
    <property type="entry name" value="PROTEIN LIFEGUARD 4"/>
    <property type="match status" value="1"/>
</dbReference>
<dbReference type="KEGG" id="saqi:AXG55_07940"/>
<reference evidence="7 8" key="1">
    <citation type="submission" date="2016-10" db="EMBL/GenBank/DDBJ databases">
        <title>Silvanigrella aquatica sp. nov., isolated from a freshwater lake located in the Black Forest, Germany, description of Silvanigrellaceae fam. nov., Silvanigrellales ord. nov., reclassification of the order Bdellovibrionales in the class Oligoflexia, reclassification of the families Bacteriovoracaceae and Halobacteriovoraceae in the new order Bacteriovoracales ord. nov., and reclassification of the family Pseudobacteriovoracaceae in the order Oligoflexiales.</title>
        <authorList>
            <person name="Hahn M.W."/>
            <person name="Schmidt J."/>
            <person name="Koll U."/>
            <person name="Rohde M."/>
            <person name="Verbag S."/>
            <person name="Pitt A."/>
            <person name="Nakai R."/>
            <person name="Naganuma T."/>
            <person name="Lang E."/>
        </authorList>
    </citation>
    <scope>NUCLEOTIDE SEQUENCE [LARGE SCALE GENOMIC DNA]</scope>
    <source>
        <strain evidence="7 8">MWH-Nonnen-W8red</strain>
    </source>
</reference>
<feature type="transmembrane region" description="Helical" evidence="6">
    <location>
        <begin position="106"/>
        <end position="125"/>
    </location>
</feature>
<feature type="transmembrane region" description="Helical" evidence="6">
    <location>
        <begin position="132"/>
        <end position="152"/>
    </location>
</feature>
<evidence type="ECO:0000256" key="4">
    <source>
        <dbReference type="ARBA" id="ARBA00022989"/>
    </source>
</evidence>
<evidence type="ECO:0000256" key="6">
    <source>
        <dbReference type="RuleBase" id="RU004379"/>
    </source>
</evidence>
<dbReference type="GO" id="GO:0005886">
    <property type="term" value="C:plasma membrane"/>
    <property type="evidence" value="ECO:0007669"/>
    <property type="project" value="TreeGrafter"/>
</dbReference>
<feature type="transmembrane region" description="Helical" evidence="6">
    <location>
        <begin position="21"/>
        <end position="45"/>
    </location>
</feature>
<comment type="subcellular location">
    <subcellularLocation>
        <location evidence="1">Membrane</location>
        <topology evidence="1">Multi-pass membrane protein</topology>
    </subcellularLocation>
</comment>
<organism evidence="7 8">
    <name type="scientific">Silvanigrella aquatica</name>
    <dbReference type="NCBI Taxonomy" id="1915309"/>
    <lineage>
        <taxon>Bacteria</taxon>
        <taxon>Pseudomonadati</taxon>
        <taxon>Bdellovibrionota</taxon>
        <taxon>Oligoflexia</taxon>
        <taxon>Silvanigrellales</taxon>
        <taxon>Silvanigrellaceae</taxon>
        <taxon>Silvanigrella</taxon>
    </lineage>
</organism>
<evidence type="ECO:0000313" key="7">
    <source>
        <dbReference type="EMBL" id="APJ05132.1"/>
    </source>
</evidence>
<feature type="transmembrane region" description="Helical" evidence="6">
    <location>
        <begin position="82"/>
        <end position="100"/>
    </location>
</feature>
<evidence type="ECO:0000313" key="8">
    <source>
        <dbReference type="Proteomes" id="UP000184731"/>
    </source>
</evidence>
<keyword evidence="8" id="KW-1185">Reference proteome</keyword>
<feature type="transmembrane region" description="Helical" evidence="6">
    <location>
        <begin position="203"/>
        <end position="226"/>
    </location>
</feature>
<dbReference type="Proteomes" id="UP000184731">
    <property type="component" value="Chromosome"/>
</dbReference>
<keyword evidence="4 6" id="KW-1133">Transmembrane helix</keyword>
<dbReference type="CDD" id="cd10432">
    <property type="entry name" value="BI-1-like_bacterial"/>
    <property type="match status" value="1"/>
</dbReference>
<feature type="transmembrane region" description="Helical" evidence="6">
    <location>
        <begin position="158"/>
        <end position="177"/>
    </location>
</feature>